<dbReference type="Proteomes" id="UP001056201">
    <property type="component" value="Chromosome 1"/>
</dbReference>
<dbReference type="EMBL" id="CP097635">
    <property type="protein sequence ID" value="URI05781.1"/>
    <property type="molecule type" value="Genomic_DNA"/>
</dbReference>
<proteinExistence type="inferred from homology"/>
<evidence type="ECO:0000256" key="2">
    <source>
        <dbReference type="ARBA" id="ARBA00023015"/>
    </source>
</evidence>
<feature type="domain" description="HTH lysR-type" evidence="5">
    <location>
        <begin position="1"/>
        <end position="59"/>
    </location>
</feature>
<evidence type="ECO:0000259" key="5">
    <source>
        <dbReference type="PROSITE" id="PS50931"/>
    </source>
</evidence>
<dbReference type="InterPro" id="IPR000847">
    <property type="entry name" value="LysR_HTH_N"/>
</dbReference>
<organism evidence="6 7">
    <name type="scientific">Aquincola tertiaricarbonis</name>
    <dbReference type="NCBI Taxonomy" id="391953"/>
    <lineage>
        <taxon>Bacteria</taxon>
        <taxon>Pseudomonadati</taxon>
        <taxon>Pseudomonadota</taxon>
        <taxon>Betaproteobacteria</taxon>
        <taxon>Burkholderiales</taxon>
        <taxon>Sphaerotilaceae</taxon>
        <taxon>Aquincola</taxon>
    </lineage>
</organism>
<dbReference type="Gene3D" id="1.10.10.10">
    <property type="entry name" value="Winged helix-like DNA-binding domain superfamily/Winged helix DNA-binding domain"/>
    <property type="match status" value="1"/>
</dbReference>
<dbReference type="SUPFAM" id="SSF46785">
    <property type="entry name" value="Winged helix' DNA-binding domain"/>
    <property type="match status" value="1"/>
</dbReference>
<dbReference type="PROSITE" id="PS50931">
    <property type="entry name" value="HTH_LYSR"/>
    <property type="match status" value="1"/>
</dbReference>
<evidence type="ECO:0000256" key="4">
    <source>
        <dbReference type="ARBA" id="ARBA00023163"/>
    </source>
</evidence>
<sequence length="307" mass="33251">MDLHQAMQVFVAVVDAGSLTAAGQRLEMSTTMVGNHLRALEQRLGLPLLNRTTRRQSLTPFGAQYHARCVDILGQIDAAERLAEDAQASAGGTLRITATPAFGAEALMPQLPDYLALHPAVKVDVVLTDRLVDLVDEGFDAALRLGTLDTPRLVARRLRDYGLSLCASPDYLARRGEPRQPQDLAAHDCLVFTYPAGTEWRWTEQQWRFAAPDGGEVAVPVRGPVSVNHAQALRRAALAGLGLAMLPEVMVADDVAQGRLQPLLQPYALPRRPMHLLYAPERQRSPKLQGFIAFALKAFGGGVGVGG</sequence>
<dbReference type="PANTHER" id="PTHR30537">
    <property type="entry name" value="HTH-TYPE TRANSCRIPTIONAL REGULATOR"/>
    <property type="match status" value="1"/>
</dbReference>
<dbReference type="SUPFAM" id="SSF53850">
    <property type="entry name" value="Periplasmic binding protein-like II"/>
    <property type="match status" value="1"/>
</dbReference>
<comment type="similarity">
    <text evidence="1">Belongs to the LysR transcriptional regulatory family.</text>
</comment>
<dbReference type="InterPro" id="IPR005119">
    <property type="entry name" value="LysR_subst-bd"/>
</dbReference>
<evidence type="ECO:0000256" key="1">
    <source>
        <dbReference type="ARBA" id="ARBA00009437"/>
    </source>
</evidence>
<dbReference type="Pfam" id="PF00126">
    <property type="entry name" value="HTH_1"/>
    <property type="match status" value="1"/>
</dbReference>
<dbReference type="InterPro" id="IPR036388">
    <property type="entry name" value="WH-like_DNA-bd_sf"/>
</dbReference>
<gene>
    <name evidence="6" type="ORF">MW290_07445</name>
</gene>
<keyword evidence="4" id="KW-0804">Transcription</keyword>
<evidence type="ECO:0000313" key="6">
    <source>
        <dbReference type="EMBL" id="URI05781.1"/>
    </source>
</evidence>
<dbReference type="RefSeq" id="WP_250194046.1">
    <property type="nucleotide sequence ID" value="NZ_CP097635.1"/>
</dbReference>
<keyword evidence="7" id="KW-1185">Reference proteome</keyword>
<dbReference type="Pfam" id="PF03466">
    <property type="entry name" value="LysR_substrate"/>
    <property type="match status" value="1"/>
</dbReference>
<reference evidence="6" key="1">
    <citation type="submission" date="2022-05" db="EMBL/GenBank/DDBJ databases">
        <title>An RpoN-dependent PEP-CTERM gene is involved in floc formation of an Aquincola tertiaricarbonis strain.</title>
        <authorList>
            <person name="Qiu D."/>
            <person name="Xia M."/>
        </authorList>
    </citation>
    <scope>NUCLEOTIDE SEQUENCE</scope>
    <source>
        <strain evidence="6">RN12</strain>
    </source>
</reference>
<name>A0ABY4S3T3_AQUTE</name>
<keyword evidence="2" id="KW-0805">Transcription regulation</keyword>
<dbReference type="InterPro" id="IPR058163">
    <property type="entry name" value="LysR-type_TF_proteobact-type"/>
</dbReference>
<accession>A0ABY4S3T3</accession>
<dbReference type="InterPro" id="IPR036390">
    <property type="entry name" value="WH_DNA-bd_sf"/>
</dbReference>
<keyword evidence="3" id="KW-0238">DNA-binding</keyword>
<dbReference type="PANTHER" id="PTHR30537:SF5">
    <property type="entry name" value="HTH-TYPE TRANSCRIPTIONAL ACTIVATOR TTDR-RELATED"/>
    <property type="match status" value="1"/>
</dbReference>
<evidence type="ECO:0000313" key="7">
    <source>
        <dbReference type="Proteomes" id="UP001056201"/>
    </source>
</evidence>
<evidence type="ECO:0000256" key="3">
    <source>
        <dbReference type="ARBA" id="ARBA00023125"/>
    </source>
</evidence>
<dbReference type="Gene3D" id="3.40.190.290">
    <property type="match status" value="1"/>
</dbReference>
<protein>
    <submittedName>
        <fullName evidence="6">LysR family transcriptional regulator</fullName>
    </submittedName>
</protein>